<feature type="binding site" evidence="8">
    <location>
        <position position="121"/>
    </location>
    <ligand>
        <name>ATP</name>
        <dbReference type="ChEBI" id="CHEBI:30616"/>
    </ligand>
</feature>
<evidence type="ECO:0000256" key="4">
    <source>
        <dbReference type="ARBA" id="ARBA00022679"/>
    </source>
</evidence>
<feature type="compositionally biased region" description="Polar residues" evidence="10">
    <location>
        <begin position="401"/>
        <end position="410"/>
    </location>
</feature>
<keyword evidence="7 8" id="KW-0067">ATP-binding</keyword>
<dbReference type="SMART" id="SM00220">
    <property type="entry name" value="S_TKc"/>
    <property type="match status" value="1"/>
</dbReference>
<dbReference type="Pfam" id="PF00069">
    <property type="entry name" value="Pkinase"/>
    <property type="match status" value="1"/>
</dbReference>
<evidence type="ECO:0000256" key="5">
    <source>
        <dbReference type="ARBA" id="ARBA00022741"/>
    </source>
</evidence>
<feature type="region of interest" description="Disordered" evidence="10">
    <location>
        <begin position="397"/>
        <end position="425"/>
    </location>
</feature>
<keyword evidence="13" id="KW-1185">Reference proteome</keyword>
<evidence type="ECO:0000259" key="11">
    <source>
        <dbReference type="PROSITE" id="PS50011"/>
    </source>
</evidence>
<dbReference type="FunFam" id="3.30.200.20:FF:000042">
    <property type="entry name" value="Aurora kinase A"/>
    <property type="match status" value="1"/>
</dbReference>
<dbReference type="InterPro" id="IPR011009">
    <property type="entry name" value="Kinase-like_dom_sf"/>
</dbReference>
<dbReference type="PROSITE" id="PS00107">
    <property type="entry name" value="PROTEIN_KINASE_ATP"/>
    <property type="match status" value="1"/>
</dbReference>
<evidence type="ECO:0000313" key="12">
    <source>
        <dbReference type="EMBL" id="OMJ75008.1"/>
    </source>
</evidence>
<dbReference type="EC" id="2.7.11.1" evidence="3"/>
<dbReference type="PANTHER" id="PTHR43671">
    <property type="entry name" value="SERINE/THREONINE-PROTEIN KINASE NEK"/>
    <property type="match status" value="1"/>
</dbReference>
<evidence type="ECO:0000256" key="2">
    <source>
        <dbReference type="ARBA" id="ARBA00011245"/>
    </source>
</evidence>
<gene>
    <name evidence="12" type="ORF">SteCoe_25968</name>
</gene>
<dbReference type="InterPro" id="IPR008271">
    <property type="entry name" value="Ser/Thr_kinase_AS"/>
</dbReference>
<dbReference type="OrthoDB" id="10252171at2759"/>
<reference evidence="12 13" key="1">
    <citation type="submission" date="2016-11" db="EMBL/GenBank/DDBJ databases">
        <title>The macronuclear genome of Stentor coeruleus: a giant cell with tiny introns.</title>
        <authorList>
            <person name="Slabodnick M."/>
            <person name="Ruby J.G."/>
            <person name="Reiff S.B."/>
            <person name="Swart E.C."/>
            <person name="Gosai S."/>
            <person name="Prabakaran S."/>
            <person name="Witkowska E."/>
            <person name="Larue G.E."/>
            <person name="Fisher S."/>
            <person name="Freeman R.M."/>
            <person name="Gunawardena J."/>
            <person name="Chu W."/>
            <person name="Stover N.A."/>
            <person name="Gregory B.D."/>
            <person name="Nowacki M."/>
            <person name="Derisi J."/>
            <person name="Roy S.W."/>
            <person name="Marshall W.F."/>
            <person name="Sood P."/>
        </authorList>
    </citation>
    <scope>NUCLEOTIDE SEQUENCE [LARGE SCALE GENOMIC DNA]</scope>
    <source>
        <strain evidence="12">WM001</strain>
    </source>
</reference>
<evidence type="ECO:0000256" key="3">
    <source>
        <dbReference type="ARBA" id="ARBA00012513"/>
    </source>
</evidence>
<dbReference type="InterPro" id="IPR017441">
    <property type="entry name" value="Protein_kinase_ATP_BS"/>
</dbReference>
<dbReference type="PROSITE" id="PS00108">
    <property type="entry name" value="PROTEIN_KINASE_ST"/>
    <property type="match status" value="1"/>
</dbReference>
<keyword evidence="6" id="KW-0418">Kinase</keyword>
<dbReference type="AlphaFoldDB" id="A0A1R2BE02"/>
<comment type="caution">
    <text evidence="12">The sequence shown here is derived from an EMBL/GenBank/DDBJ whole genome shotgun (WGS) entry which is preliminary data.</text>
</comment>
<dbReference type="InterPro" id="IPR000719">
    <property type="entry name" value="Prot_kinase_dom"/>
</dbReference>
<dbReference type="Gene3D" id="1.10.510.10">
    <property type="entry name" value="Transferase(Phosphotransferase) domain 1"/>
    <property type="match status" value="1"/>
</dbReference>
<dbReference type="PANTHER" id="PTHR43671:SF13">
    <property type="entry name" value="SERINE_THREONINE-PROTEIN KINASE NEK2"/>
    <property type="match status" value="1"/>
</dbReference>
<dbReference type="SUPFAM" id="SSF56112">
    <property type="entry name" value="Protein kinase-like (PK-like)"/>
    <property type="match status" value="1"/>
</dbReference>
<keyword evidence="4" id="KW-0808">Transferase</keyword>
<evidence type="ECO:0000256" key="6">
    <source>
        <dbReference type="ARBA" id="ARBA00022777"/>
    </source>
</evidence>
<dbReference type="GO" id="GO:0005524">
    <property type="term" value="F:ATP binding"/>
    <property type="evidence" value="ECO:0007669"/>
    <property type="project" value="UniProtKB-UniRule"/>
</dbReference>
<dbReference type="GO" id="GO:0004674">
    <property type="term" value="F:protein serine/threonine kinase activity"/>
    <property type="evidence" value="ECO:0007669"/>
    <property type="project" value="UniProtKB-KW"/>
</dbReference>
<comment type="subunit">
    <text evidence="2">Monomer.</text>
</comment>
<accession>A0A1R2BE02</accession>
<organism evidence="12 13">
    <name type="scientific">Stentor coeruleus</name>
    <dbReference type="NCBI Taxonomy" id="5963"/>
    <lineage>
        <taxon>Eukaryota</taxon>
        <taxon>Sar</taxon>
        <taxon>Alveolata</taxon>
        <taxon>Ciliophora</taxon>
        <taxon>Postciliodesmatophora</taxon>
        <taxon>Heterotrichea</taxon>
        <taxon>Heterotrichida</taxon>
        <taxon>Stentoridae</taxon>
        <taxon>Stentor</taxon>
    </lineage>
</organism>
<dbReference type="EMBL" id="MPUH01000716">
    <property type="protein sequence ID" value="OMJ75008.1"/>
    <property type="molecule type" value="Genomic_DNA"/>
</dbReference>
<evidence type="ECO:0000256" key="8">
    <source>
        <dbReference type="PROSITE-ProRule" id="PRU10141"/>
    </source>
</evidence>
<evidence type="ECO:0000256" key="1">
    <source>
        <dbReference type="ARBA" id="ARBA00010886"/>
    </source>
</evidence>
<evidence type="ECO:0000256" key="7">
    <source>
        <dbReference type="ARBA" id="ARBA00022840"/>
    </source>
</evidence>
<evidence type="ECO:0000256" key="9">
    <source>
        <dbReference type="RuleBase" id="RU000304"/>
    </source>
</evidence>
<evidence type="ECO:0000256" key="10">
    <source>
        <dbReference type="SAM" id="MobiDB-lite"/>
    </source>
</evidence>
<name>A0A1R2BE02_9CILI</name>
<dbReference type="InterPro" id="IPR050660">
    <property type="entry name" value="NEK_Ser/Thr_kinase"/>
</dbReference>
<protein>
    <recommendedName>
        <fullName evidence="3">non-specific serine/threonine protein kinase</fullName>
        <ecNumber evidence="3">2.7.11.1</ecNumber>
    </recommendedName>
</protein>
<dbReference type="FunFam" id="1.10.510.10:FF:000571">
    <property type="entry name" value="Maternal embryonic leucine zipper kinase"/>
    <property type="match status" value="1"/>
</dbReference>
<feature type="domain" description="Protein kinase" evidence="11">
    <location>
        <begin position="92"/>
        <end position="351"/>
    </location>
</feature>
<keyword evidence="5 8" id="KW-0547">Nucleotide-binding</keyword>
<keyword evidence="9" id="KW-0723">Serine/threonine-protein kinase</keyword>
<evidence type="ECO:0000313" key="13">
    <source>
        <dbReference type="Proteomes" id="UP000187209"/>
    </source>
</evidence>
<proteinExistence type="inferred from homology"/>
<sequence length="437" mass="49921">MKLSSQSKQVSVFLNNDISVSCETSINPEMSLDDLLTNCKEKLNIEMHSKCIIYDSQGAELSDDDIEYLNEEEPLFLSQGEEFTKSSTIALYNNVKPLGQGGFGSVSLYEHRYTHAKVAIKSIKLKTLVSPEDINRVYSEIAALRELKHTNIVQLQSTFTLNEEICFVMEYCSGGELSAYIKTYGPMPETKVYSIAMQIVDAIRYCHNSKIIHRDLKLENILFASDSYSMIKIVDFGIAGMFNLGKSGERSSAGTILYMPPEIYKSEDNRANPAIDIWAMGCIFYYLLTGKHPFVYETVKEIISHIENVDYKPLSNTISKPWHKLIKGMLRLKPSRRWDIRRIQAHLEKYYEQPDEQVSEDSEDEEEKKVVVQAKFHKANTLTRPSNLLQLPINHFVGKSHSPSRQSLSDKTSDGRRVFPKSPTASRRAFNMFDFKK</sequence>
<comment type="similarity">
    <text evidence="1">Belongs to the protein kinase superfamily. NEK Ser/Thr protein kinase family. NIMA subfamily.</text>
</comment>
<dbReference type="Proteomes" id="UP000187209">
    <property type="component" value="Unassembled WGS sequence"/>
</dbReference>
<dbReference type="PROSITE" id="PS50011">
    <property type="entry name" value="PROTEIN_KINASE_DOM"/>
    <property type="match status" value="1"/>
</dbReference>